<sequence>MFIILKPKSMLNKLKCTAILSILSVAAFAQQPILIDVDVKQNVDTFFVKLTVPEKLSKKQNIFQFPATAPGTYQTMNIGRLVSNFEAYDKNGKLLKSELKAPNQYIIAKPQKVKSLHYKVAETFDTNLKELPIYMMAGSSIERDNVLVNAHTLSGYFKGMQNHPVGIKIHGKEGWKTGTALKEKDGYFMADDFDHLVDSPIMSGKLSFAETKIADTPVRIYTFSENGKVNSEMLLKEMTQMLKAAEKFLVKLPVDNYTFLFYFLQNPSGVTGAWEHSYSSEYVIAEEEPTPAFLKSVVDIASHEFFHVITPLNIHSEIIESFNFEKPTPSQHLWLYEGVTEWASHVQLFRGGVTTLEEYITNGLKQKIIVSENYFKPDWSLKKIAEESFNGGDGAQQYGNIYYKGALTASYLDIRILELSNGKFGLREVLLNLIKKYGKGNPFNEKTFFDDLAAITFPEIKDFTSKYIVNNEPFPHEEYLSKIGLSYKRIGKQRVEINKIENPTEAQKKLFEAWSVNMKVD</sequence>
<feature type="chain" id="PRO_5042108642" evidence="1">
    <location>
        <begin position="30"/>
        <end position="521"/>
    </location>
</feature>
<keyword evidence="1" id="KW-0732">Signal</keyword>
<keyword evidence="5" id="KW-1185">Reference proteome</keyword>
<dbReference type="AlphaFoldDB" id="A0AAE3KRX9"/>
<dbReference type="Proteomes" id="UP001204144">
    <property type="component" value="Unassembled WGS sequence"/>
</dbReference>
<accession>A0AAE3KRX9</accession>
<evidence type="ECO:0000313" key="5">
    <source>
        <dbReference type="Proteomes" id="UP001204144"/>
    </source>
</evidence>
<protein>
    <submittedName>
        <fullName evidence="4">Peptidase</fullName>
    </submittedName>
</protein>
<feature type="domain" description="Peptidase M61 N-terminal" evidence="3">
    <location>
        <begin position="43"/>
        <end position="205"/>
    </location>
</feature>
<dbReference type="InterPro" id="IPR027268">
    <property type="entry name" value="Peptidase_M4/M1_CTD_sf"/>
</dbReference>
<feature type="domain" description="Peptidase M61 catalytic" evidence="2">
    <location>
        <begin position="298"/>
        <end position="393"/>
    </location>
</feature>
<dbReference type="Gene3D" id="1.10.390.10">
    <property type="entry name" value="Neutral Protease Domain 2"/>
    <property type="match status" value="1"/>
</dbReference>
<dbReference type="Gene3D" id="2.60.40.3650">
    <property type="match status" value="1"/>
</dbReference>
<evidence type="ECO:0000313" key="4">
    <source>
        <dbReference type="EMBL" id="MCP9761994.1"/>
    </source>
</evidence>
<evidence type="ECO:0000259" key="3">
    <source>
        <dbReference type="Pfam" id="PF17899"/>
    </source>
</evidence>
<dbReference type="InterPro" id="IPR040756">
    <property type="entry name" value="Peptidase_M61_N"/>
</dbReference>
<comment type="caution">
    <text evidence="4">The sequence shown here is derived from an EMBL/GenBank/DDBJ whole genome shotgun (WGS) entry which is preliminary data.</text>
</comment>
<proteinExistence type="predicted"/>
<evidence type="ECO:0000256" key="1">
    <source>
        <dbReference type="SAM" id="SignalP"/>
    </source>
</evidence>
<gene>
    <name evidence="4" type="ORF">EGI31_03440</name>
</gene>
<dbReference type="EMBL" id="RJUF01000004">
    <property type="protein sequence ID" value="MCP9761994.1"/>
    <property type="molecule type" value="Genomic_DNA"/>
</dbReference>
<feature type="signal peptide" evidence="1">
    <location>
        <begin position="1"/>
        <end position="29"/>
    </location>
</feature>
<name>A0AAE3KRX9_9BACT</name>
<dbReference type="Pfam" id="PF05299">
    <property type="entry name" value="Peptidase_M61"/>
    <property type="match status" value="1"/>
</dbReference>
<reference evidence="4 5" key="1">
    <citation type="submission" date="2018-11" db="EMBL/GenBank/DDBJ databases">
        <title>Novel bacteria species description.</title>
        <authorList>
            <person name="Han J.-H."/>
        </authorList>
    </citation>
    <scope>NUCLEOTIDE SEQUENCE [LARGE SCALE GENOMIC DNA]</scope>
    <source>
        <strain evidence="4 5">KCTC23259</strain>
    </source>
</reference>
<dbReference type="SUPFAM" id="SSF55486">
    <property type="entry name" value="Metalloproteases ('zincins'), catalytic domain"/>
    <property type="match status" value="1"/>
</dbReference>
<evidence type="ECO:0000259" key="2">
    <source>
        <dbReference type="Pfam" id="PF05299"/>
    </source>
</evidence>
<dbReference type="InterPro" id="IPR007963">
    <property type="entry name" value="Peptidase_M61_catalytic"/>
</dbReference>
<dbReference type="Pfam" id="PF17899">
    <property type="entry name" value="Peptidase_M61_N"/>
    <property type="match status" value="1"/>
</dbReference>
<organism evidence="4 5">
    <name type="scientific">Lacihabitans soyangensis</name>
    <dbReference type="NCBI Taxonomy" id="869394"/>
    <lineage>
        <taxon>Bacteria</taxon>
        <taxon>Pseudomonadati</taxon>
        <taxon>Bacteroidota</taxon>
        <taxon>Cytophagia</taxon>
        <taxon>Cytophagales</taxon>
        <taxon>Leadbetterellaceae</taxon>
        <taxon>Lacihabitans</taxon>
    </lineage>
</organism>